<dbReference type="Gene3D" id="3.40.50.300">
    <property type="entry name" value="P-loop containing nucleotide triphosphate hydrolases"/>
    <property type="match status" value="1"/>
</dbReference>
<sequence length="157" mass="18179">MAKVIFLCGFIGSGKTTYAKKLAAGLPAFRFTMDEWMIPLFGEHMERDVFDARKAALYSLFQQSALSLLKLGTSVIFDCGLWQQSERTEMAKWAQAEGFEFEIHYLDVSFEQCCERAYSRNKDRGEQAYEMTPAMMEMFWQQFELPSKEEALIWVSS</sequence>
<dbReference type="SUPFAM" id="SSF52540">
    <property type="entry name" value="P-loop containing nucleoside triphosphate hydrolases"/>
    <property type="match status" value="1"/>
</dbReference>
<dbReference type="InterPro" id="IPR027417">
    <property type="entry name" value="P-loop_NTPase"/>
</dbReference>
<reference evidence="1 2" key="2">
    <citation type="submission" date="2023-12" db="EMBL/GenBank/DDBJ databases">
        <authorList>
            <consortium name="Cladostephus spongiosus"/>
            <person name="Lorente B."/>
            <person name="Cabral C."/>
            <person name="Frias J."/>
            <person name="Faria J."/>
            <person name="Toubarro D."/>
        </authorList>
    </citation>
    <scope>NUCLEOTIDE SEQUENCE [LARGE SCALE GENOMIC DNA]</scope>
    <source>
        <strain evidence="1 2">ZMCS4</strain>
    </source>
</reference>
<comment type="caution">
    <text evidence="1">The sequence shown here is derived from an EMBL/GenBank/DDBJ whole genome shotgun (WGS) entry which is preliminary data.</text>
</comment>
<evidence type="ECO:0000313" key="2">
    <source>
        <dbReference type="Proteomes" id="UP001310248"/>
    </source>
</evidence>
<keyword evidence="2" id="KW-1185">Reference proteome</keyword>
<name>A0ABU7GBQ9_9ALTE</name>
<dbReference type="InterPro" id="IPR017101">
    <property type="entry name" value="P-loop_ATP/GTP-bd_All4644_prd"/>
</dbReference>
<dbReference type="GO" id="GO:0005524">
    <property type="term" value="F:ATP binding"/>
    <property type="evidence" value="ECO:0007669"/>
    <property type="project" value="UniProtKB-KW"/>
</dbReference>
<dbReference type="Pfam" id="PF13671">
    <property type="entry name" value="AAA_33"/>
    <property type="match status" value="1"/>
</dbReference>
<organism evidence="1 2">
    <name type="scientific">Agarivorans aestuarii</name>
    <dbReference type="NCBI Taxonomy" id="1563703"/>
    <lineage>
        <taxon>Bacteria</taxon>
        <taxon>Pseudomonadati</taxon>
        <taxon>Pseudomonadota</taxon>
        <taxon>Gammaproteobacteria</taxon>
        <taxon>Alteromonadales</taxon>
        <taxon>Alteromonadaceae</taxon>
        <taxon>Agarivorans</taxon>
    </lineage>
</organism>
<dbReference type="Proteomes" id="UP001310248">
    <property type="component" value="Unassembled WGS sequence"/>
</dbReference>
<evidence type="ECO:0000313" key="1">
    <source>
        <dbReference type="EMBL" id="MEE1675910.1"/>
    </source>
</evidence>
<gene>
    <name evidence="1" type="ORF">SNR37_001237</name>
</gene>
<proteinExistence type="predicted"/>
<reference evidence="2" key="1">
    <citation type="submission" date="2023-07" db="EMBL/GenBank/DDBJ databases">
        <title>Draft genome sequence of Agarivorans aestuarii strain ZMCS4, a CAZymes producing bacteria isolated from the marine brown algae Clodostephus spongiosus.</title>
        <authorList>
            <person name="Lorente B."/>
            <person name="Cabral C."/>
            <person name="Frias J."/>
            <person name="Faria J."/>
            <person name="Toubarro D."/>
        </authorList>
    </citation>
    <scope>NUCLEOTIDE SEQUENCE [LARGE SCALE GENOMIC DNA]</scope>
    <source>
        <strain evidence="2">ZMCS4</strain>
    </source>
</reference>
<keyword evidence="1" id="KW-0067">ATP-binding</keyword>
<dbReference type="PIRSF" id="PIRSF037081">
    <property type="entry name" value="P-loop_All4644_prd"/>
    <property type="match status" value="1"/>
</dbReference>
<keyword evidence="1" id="KW-0547">Nucleotide-binding</keyword>
<protein>
    <submittedName>
        <fullName evidence="1">ATP-binding protein</fullName>
    </submittedName>
</protein>
<dbReference type="RefSeq" id="WP_329776676.1">
    <property type="nucleotide sequence ID" value="NZ_JAYDYW010000016.1"/>
</dbReference>
<accession>A0ABU7GBQ9</accession>
<dbReference type="EMBL" id="JAYDYW010000016">
    <property type="protein sequence ID" value="MEE1675910.1"/>
    <property type="molecule type" value="Genomic_DNA"/>
</dbReference>